<accession>A0A2V1GY68</accession>
<dbReference type="PANTHER" id="PTHR10434:SF9">
    <property type="entry name" value="PHOSPHOLIPID_GLYCEROL ACYLTRANSFERASE DOMAIN-CONTAINING PROTEIN"/>
    <property type="match status" value="1"/>
</dbReference>
<evidence type="ECO:0000313" key="6">
    <source>
        <dbReference type="Proteomes" id="UP000244906"/>
    </source>
</evidence>
<keyword evidence="2 5" id="KW-0808">Transferase</keyword>
<dbReference type="CDD" id="cd07988">
    <property type="entry name" value="LPLAT_ABO13168-like"/>
    <property type="match status" value="1"/>
</dbReference>
<evidence type="ECO:0000256" key="1">
    <source>
        <dbReference type="ARBA" id="ARBA00005189"/>
    </source>
</evidence>
<feature type="domain" description="Phospholipid/glycerol acyltransferase" evidence="4">
    <location>
        <begin position="41"/>
        <end position="150"/>
    </location>
</feature>
<dbReference type="EMBL" id="QDDL01000002">
    <property type="protein sequence ID" value="PVZ70593.1"/>
    <property type="molecule type" value="Genomic_DNA"/>
</dbReference>
<dbReference type="AlphaFoldDB" id="A0A2V1GY68"/>
<dbReference type="OrthoDB" id="9796839at2"/>
<evidence type="ECO:0000256" key="3">
    <source>
        <dbReference type="ARBA" id="ARBA00023315"/>
    </source>
</evidence>
<dbReference type="GO" id="GO:0006654">
    <property type="term" value="P:phosphatidic acid biosynthetic process"/>
    <property type="evidence" value="ECO:0007669"/>
    <property type="project" value="TreeGrafter"/>
</dbReference>
<comment type="caution">
    <text evidence="5">The sequence shown here is derived from an EMBL/GenBank/DDBJ whole genome shotgun (WGS) entry which is preliminary data.</text>
</comment>
<dbReference type="Pfam" id="PF01553">
    <property type="entry name" value="Acyltransferase"/>
    <property type="match status" value="1"/>
</dbReference>
<evidence type="ECO:0000313" key="5">
    <source>
        <dbReference type="EMBL" id="PVZ70593.1"/>
    </source>
</evidence>
<dbReference type="RefSeq" id="WP_116686665.1">
    <property type="nucleotide sequence ID" value="NZ_CAWNYD010000002.1"/>
</dbReference>
<evidence type="ECO:0000256" key="2">
    <source>
        <dbReference type="ARBA" id="ARBA00022679"/>
    </source>
</evidence>
<name>A0A2V1GY68_9GAMM</name>
<dbReference type="PANTHER" id="PTHR10434">
    <property type="entry name" value="1-ACYL-SN-GLYCEROL-3-PHOSPHATE ACYLTRANSFERASE"/>
    <property type="match status" value="1"/>
</dbReference>
<comment type="pathway">
    <text evidence="1">Lipid metabolism.</text>
</comment>
<dbReference type="SMART" id="SM00563">
    <property type="entry name" value="PlsC"/>
    <property type="match status" value="1"/>
</dbReference>
<protein>
    <submittedName>
        <fullName evidence="5">Glycerol acyltransferase</fullName>
    </submittedName>
</protein>
<dbReference type="SUPFAM" id="SSF69593">
    <property type="entry name" value="Glycerol-3-phosphate (1)-acyltransferase"/>
    <property type="match status" value="1"/>
</dbReference>
<organism evidence="5 6">
    <name type="scientific">Pelagibaculum spongiae</name>
    <dbReference type="NCBI Taxonomy" id="2080658"/>
    <lineage>
        <taxon>Bacteria</taxon>
        <taxon>Pseudomonadati</taxon>
        <taxon>Pseudomonadota</taxon>
        <taxon>Gammaproteobacteria</taxon>
        <taxon>Oceanospirillales</taxon>
        <taxon>Pelagibaculum</taxon>
    </lineage>
</organism>
<keyword evidence="6" id="KW-1185">Reference proteome</keyword>
<gene>
    <name evidence="5" type="ORF">DC094_08415</name>
</gene>
<dbReference type="InterPro" id="IPR002123">
    <property type="entry name" value="Plipid/glycerol_acylTrfase"/>
</dbReference>
<sequence>MQRTIFDTPIVNNIFRGLSRLGLKLAGWKLEGKAPASEKYVVIAAPHTSNWDFPLTIAMAFLFEMKIYWMGKDALFNGPMGPMMRWLGGIPVERKAKHGLVQQVVDQFAIHQQLIVVIPPEGTRSKVSKWKSGFYHVAHGASVPIALGYLDFQRKRGGFGPLFETTGDYEKDLIEIQKFYAEIKGKRPDQF</sequence>
<dbReference type="GO" id="GO:0003841">
    <property type="term" value="F:1-acylglycerol-3-phosphate O-acyltransferase activity"/>
    <property type="evidence" value="ECO:0007669"/>
    <property type="project" value="TreeGrafter"/>
</dbReference>
<keyword evidence="3 5" id="KW-0012">Acyltransferase</keyword>
<evidence type="ECO:0000259" key="4">
    <source>
        <dbReference type="SMART" id="SM00563"/>
    </source>
</evidence>
<dbReference type="Proteomes" id="UP000244906">
    <property type="component" value="Unassembled WGS sequence"/>
</dbReference>
<proteinExistence type="predicted"/>
<reference evidence="5 6" key="1">
    <citation type="submission" date="2018-04" db="EMBL/GenBank/DDBJ databases">
        <title>Thalassorhabdus spongiae gen. nov., sp. nov., isolated from a marine sponge in South-West Iceland.</title>
        <authorList>
            <person name="Knobloch S."/>
            <person name="Daussin A."/>
            <person name="Johannsson R."/>
            <person name="Marteinsson V.T."/>
        </authorList>
    </citation>
    <scope>NUCLEOTIDE SEQUENCE [LARGE SCALE GENOMIC DNA]</scope>
    <source>
        <strain evidence="5 6">Hp12</strain>
    </source>
</reference>